<dbReference type="AlphaFoldDB" id="A0A232FCY6"/>
<dbReference type="EMBL" id="NNAY01000425">
    <property type="protein sequence ID" value="OXU28502.1"/>
    <property type="molecule type" value="Genomic_DNA"/>
</dbReference>
<evidence type="ECO:0000313" key="2">
    <source>
        <dbReference type="Proteomes" id="UP000215335"/>
    </source>
</evidence>
<sequence length="64" mass="7856">MNHRIQESIRHSYPRFFALSSRDAHIVIQLHMAYFPISLNLYRTMSRRHLKKITQNFERNVQQE</sequence>
<dbReference type="Proteomes" id="UP000215335">
    <property type="component" value="Unassembled WGS sequence"/>
</dbReference>
<keyword evidence="2" id="KW-1185">Reference proteome</keyword>
<gene>
    <name evidence="1" type="ORF">TSAR_011747</name>
</gene>
<name>A0A232FCY6_9HYME</name>
<proteinExistence type="predicted"/>
<reference evidence="1 2" key="1">
    <citation type="journal article" date="2017" name="Curr. Biol.">
        <title>The Evolution of Venom by Co-option of Single-Copy Genes.</title>
        <authorList>
            <person name="Martinson E.O."/>
            <person name="Mrinalini"/>
            <person name="Kelkar Y.D."/>
            <person name="Chang C.H."/>
            <person name="Werren J.H."/>
        </authorList>
    </citation>
    <scope>NUCLEOTIDE SEQUENCE [LARGE SCALE GENOMIC DNA]</scope>
    <source>
        <strain evidence="1 2">Alberta</strain>
        <tissue evidence="1">Whole body</tissue>
    </source>
</reference>
<comment type="caution">
    <text evidence="1">The sequence shown here is derived from an EMBL/GenBank/DDBJ whole genome shotgun (WGS) entry which is preliminary data.</text>
</comment>
<accession>A0A232FCY6</accession>
<evidence type="ECO:0000313" key="1">
    <source>
        <dbReference type="EMBL" id="OXU28502.1"/>
    </source>
</evidence>
<protein>
    <submittedName>
        <fullName evidence="1">Uncharacterized protein</fullName>
    </submittedName>
</protein>
<organism evidence="1 2">
    <name type="scientific">Trichomalopsis sarcophagae</name>
    <dbReference type="NCBI Taxonomy" id="543379"/>
    <lineage>
        <taxon>Eukaryota</taxon>
        <taxon>Metazoa</taxon>
        <taxon>Ecdysozoa</taxon>
        <taxon>Arthropoda</taxon>
        <taxon>Hexapoda</taxon>
        <taxon>Insecta</taxon>
        <taxon>Pterygota</taxon>
        <taxon>Neoptera</taxon>
        <taxon>Endopterygota</taxon>
        <taxon>Hymenoptera</taxon>
        <taxon>Apocrita</taxon>
        <taxon>Proctotrupomorpha</taxon>
        <taxon>Chalcidoidea</taxon>
        <taxon>Pteromalidae</taxon>
        <taxon>Pteromalinae</taxon>
        <taxon>Trichomalopsis</taxon>
    </lineage>
</organism>